<reference evidence="3 4" key="1">
    <citation type="journal article" date="2015" name="Biotechnol. Bioeng.">
        <title>Genome sequence and phenotypic characterization of Caulobacter segnis.</title>
        <authorList>
            <person name="Patel S."/>
            <person name="Fletcher B."/>
            <person name="Scott D.C."/>
            <person name="Ely B."/>
        </authorList>
    </citation>
    <scope>NUCLEOTIDE SEQUENCE [LARGE SCALE GENOMIC DNA]</scope>
    <source>
        <strain evidence="3 4">ERI-2</strain>
    </source>
</reference>
<evidence type="ECO:0000256" key="2">
    <source>
        <dbReference type="SAM" id="Phobius"/>
    </source>
</evidence>
<dbReference type="PATRIC" id="fig|1538.10.peg.1465"/>
<evidence type="ECO:0000256" key="1">
    <source>
        <dbReference type="SAM" id="Coils"/>
    </source>
</evidence>
<proteinExistence type="predicted"/>
<keyword evidence="2" id="KW-0472">Membrane</keyword>
<protein>
    <submittedName>
        <fullName evidence="3">Uncharacterized protein</fullName>
    </submittedName>
</protein>
<dbReference type="Proteomes" id="UP000077407">
    <property type="component" value="Unassembled WGS sequence"/>
</dbReference>
<evidence type="ECO:0000313" key="4">
    <source>
        <dbReference type="Proteomes" id="UP000077407"/>
    </source>
</evidence>
<evidence type="ECO:0000313" key="3">
    <source>
        <dbReference type="EMBL" id="OAA90894.1"/>
    </source>
</evidence>
<feature type="coiled-coil region" evidence="1">
    <location>
        <begin position="172"/>
        <end position="199"/>
    </location>
</feature>
<feature type="transmembrane region" description="Helical" evidence="2">
    <location>
        <begin position="261"/>
        <end position="280"/>
    </location>
</feature>
<organism evidence="3 4">
    <name type="scientific">Clostridium ljungdahlii</name>
    <dbReference type="NCBI Taxonomy" id="1538"/>
    <lineage>
        <taxon>Bacteria</taxon>
        <taxon>Bacillati</taxon>
        <taxon>Bacillota</taxon>
        <taxon>Clostridia</taxon>
        <taxon>Eubacteriales</taxon>
        <taxon>Clostridiaceae</taxon>
        <taxon>Clostridium</taxon>
    </lineage>
</organism>
<feature type="transmembrane region" description="Helical" evidence="2">
    <location>
        <begin position="201"/>
        <end position="221"/>
    </location>
</feature>
<comment type="caution">
    <text evidence="3">The sequence shown here is derived from an EMBL/GenBank/DDBJ whole genome shotgun (WGS) entry which is preliminary data.</text>
</comment>
<sequence length="281" mass="32505">MIRDEQYFIDELKKNDAYEIFMDIAKCSAEYIVKYRLVTVSEVDMEIVYKTIEKNNILKSKKLIENNINRLVALGLVEYITEDKNPYKNNATDDKDIDRGLFYTKKQINTESSQIRLTTDMQVSGSNVYRKICLDKEEEKSLEESAKEIKDCFESAFEEFLAPHQDEINNMQTKFTSEMEKAEKTYENIQKNLDDNIIKNIQVLSIFAGIIAILFSNIIAIKELANNGIKTIVILNLSIISALFFMIVLTRLVIINRDKKSMYICIILFALIFVVLLILIG</sequence>
<keyword evidence="2" id="KW-1133">Transmembrane helix</keyword>
<dbReference type="EMBL" id="LITT01000009">
    <property type="protein sequence ID" value="OAA90894.1"/>
    <property type="molecule type" value="Genomic_DNA"/>
</dbReference>
<dbReference type="RefSeq" id="WP_063554541.1">
    <property type="nucleotide sequence ID" value="NZ_LITT01000009.1"/>
</dbReference>
<keyword evidence="1" id="KW-0175">Coiled coil</keyword>
<dbReference type="AlphaFoldDB" id="A0A166RL66"/>
<accession>A0A166RL66</accession>
<keyword evidence="2" id="KW-0812">Transmembrane</keyword>
<name>A0A166RL66_9CLOT</name>
<gene>
    <name evidence="3" type="ORF">WY13_00960</name>
</gene>
<feature type="transmembrane region" description="Helical" evidence="2">
    <location>
        <begin position="233"/>
        <end position="255"/>
    </location>
</feature>